<proteinExistence type="predicted"/>
<reference evidence="3" key="1">
    <citation type="journal article" date="2014" name="Int. J. Syst. Evol. Microbiol.">
        <title>Complete genome sequence of Corynebacterium casei LMG S-19264T (=DSM 44701T), isolated from a smear-ripened cheese.</title>
        <authorList>
            <consortium name="US DOE Joint Genome Institute (JGI-PGF)"/>
            <person name="Walter F."/>
            <person name="Albersmeier A."/>
            <person name="Kalinowski J."/>
            <person name="Ruckert C."/>
        </authorList>
    </citation>
    <scope>NUCLEOTIDE SEQUENCE</scope>
    <source>
        <strain evidence="3">CGMCC 1.12195</strain>
    </source>
</reference>
<keyword evidence="1" id="KW-0812">Transmembrane</keyword>
<dbReference type="PANTHER" id="PTHR12110">
    <property type="entry name" value="HYDROXYPYRUVATE ISOMERASE"/>
    <property type="match status" value="1"/>
</dbReference>
<dbReference type="InterPro" id="IPR006311">
    <property type="entry name" value="TAT_signal"/>
</dbReference>
<keyword evidence="4" id="KW-1185">Reference proteome</keyword>
<dbReference type="InterPro" id="IPR036237">
    <property type="entry name" value="Xyl_isomerase-like_sf"/>
</dbReference>
<dbReference type="InterPro" id="IPR013022">
    <property type="entry name" value="Xyl_isomerase-like_TIM-brl"/>
</dbReference>
<dbReference type="EMBL" id="BMER01000002">
    <property type="protein sequence ID" value="GGG90380.1"/>
    <property type="molecule type" value="Genomic_DNA"/>
</dbReference>
<feature type="transmembrane region" description="Helical" evidence="1">
    <location>
        <begin position="12"/>
        <end position="31"/>
    </location>
</feature>
<comment type="caution">
    <text evidence="3">The sequence shown here is derived from an EMBL/GenBank/DDBJ whole genome shotgun (WGS) entry which is preliminary data.</text>
</comment>
<evidence type="ECO:0000256" key="1">
    <source>
        <dbReference type="SAM" id="Phobius"/>
    </source>
</evidence>
<protein>
    <submittedName>
        <fullName evidence="3">Xylose isomerase</fullName>
    </submittedName>
</protein>
<organism evidence="3 4">
    <name type="scientific">Parapedobacter pyrenivorans</name>
    <dbReference type="NCBI Taxonomy" id="1305674"/>
    <lineage>
        <taxon>Bacteria</taxon>
        <taxon>Pseudomonadati</taxon>
        <taxon>Bacteroidota</taxon>
        <taxon>Sphingobacteriia</taxon>
        <taxon>Sphingobacteriales</taxon>
        <taxon>Sphingobacteriaceae</taxon>
        <taxon>Parapedobacter</taxon>
    </lineage>
</organism>
<accession>A0A917MDG1</accession>
<dbReference type="PROSITE" id="PS51318">
    <property type="entry name" value="TAT"/>
    <property type="match status" value="1"/>
</dbReference>
<evidence type="ECO:0000313" key="4">
    <source>
        <dbReference type="Proteomes" id="UP000660862"/>
    </source>
</evidence>
<keyword evidence="1" id="KW-1133">Transmembrane helix</keyword>
<dbReference type="AlphaFoldDB" id="A0A917MDG1"/>
<sequence>MSKSEVTRREMLHTSGIALAASGLMAMAPIFSKGQQPAVVSEKRNHPFRLSLNTSTIRGYQLPVEEQVDLCAAAGFDGIELWVSDVEAYIKRGGTAEALGHRIKQHGLVLENMISFSTWIADDPARRAEGIQKMRQDMELTAHLGGGHIAAPVQGVSVIEKHQLPTYSERYRAILEEGVQIGVIPVLELWGGGALNQLSDTIAITTGAAHRKASMLLDFYHLYRGGNSFDSLWQINGGILPVFHINDYPTSIPREELKDADRVFPGDGSCPFDKVLPILYETGFHGAFSIELFNEIYWNSMDVTTLLKKSCQKTAATLTNLYDAHA</sequence>
<dbReference type="InterPro" id="IPR050312">
    <property type="entry name" value="IolE/XylAMocC-like"/>
</dbReference>
<keyword evidence="3" id="KW-0413">Isomerase</keyword>
<name>A0A917MDG1_9SPHI</name>
<evidence type="ECO:0000259" key="2">
    <source>
        <dbReference type="Pfam" id="PF01261"/>
    </source>
</evidence>
<gene>
    <name evidence="3" type="primary">lolI</name>
    <name evidence="3" type="ORF">GCM10007415_26070</name>
</gene>
<dbReference type="Gene3D" id="3.20.20.150">
    <property type="entry name" value="Divalent-metal-dependent TIM barrel enzymes"/>
    <property type="match status" value="1"/>
</dbReference>
<reference evidence="3" key="2">
    <citation type="submission" date="2020-09" db="EMBL/GenBank/DDBJ databases">
        <authorList>
            <person name="Sun Q."/>
            <person name="Zhou Y."/>
        </authorList>
    </citation>
    <scope>NUCLEOTIDE SEQUENCE</scope>
    <source>
        <strain evidence="3">CGMCC 1.12195</strain>
    </source>
</reference>
<dbReference type="RefSeq" id="WP_188506481.1">
    <property type="nucleotide sequence ID" value="NZ_BMER01000002.1"/>
</dbReference>
<dbReference type="GO" id="GO:0016853">
    <property type="term" value="F:isomerase activity"/>
    <property type="evidence" value="ECO:0007669"/>
    <property type="project" value="UniProtKB-KW"/>
</dbReference>
<dbReference type="Proteomes" id="UP000660862">
    <property type="component" value="Unassembled WGS sequence"/>
</dbReference>
<dbReference type="SUPFAM" id="SSF51658">
    <property type="entry name" value="Xylose isomerase-like"/>
    <property type="match status" value="1"/>
</dbReference>
<keyword evidence="1" id="KW-0472">Membrane</keyword>
<feature type="domain" description="Xylose isomerase-like TIM barrel" evidence="2">
    <location>
        <begin position="68"/>
        <end position="296"/>
    </location>
</feature>
<evidence type="ECO:0000313" key="3">
    <source>
        <dbReference type="EMBL" id="GGG90380.1"/>
    </source>
</evidence>
<dbReference type="PANTHER" id="PTHR12110:SF48">
    <property type="entry name" value="BLL3656 PROTEIN"/>
    <property type="match status" value="1"/>
</dbReference>
<dbReference type="Pfam" id="PF01261">
    <property type="entry name" value="AP_endonuc_2"/>
    <property type="match status" value="1"/>
</dbReference>